<proteinExistence type="predicted"/>
<dbReference type="EMBL" id="LAZR01037537">
    <property type="protein sequence ID" value="KKL21946.1"/>
    <property type="molecule type" value="Genomic_DNA"/>
</dbReference>
<reference evidence="2" key="1">
    <citation type="journal article" date="2015" name="Nature">
        <title>Complex archaea that bridge the gap between prokaryotes and eukaryotes.</title>
        <authorList>
            <person name="Spang A."/>
            <person name="Saw J.H."/>
            <person name="Jorgensen S.L."/>
            <person name="Zaremba-Niedzwiedzka K."/>
            <person name="Martijn J."/>
            <person name="Lind A.E."/>
            <person name="van Eijk R."/>
            <person name="Schleper C."/>
            <person name="Guy L."/>
            <person name="Ettema T.J."/>
        </authorList>
    </citation>
    <scope>NUCLEOTIDE SEQUENCE</scope>
</reference>
<dbReference type="AlphaFoldDB" id="A0A0F9DW75"/>
<feature type="domain" description="AB hydrolase-1" evidence="1">
    <location>
        <begin position="38"/>
        <end position="153"/>
    </location>
</feature>
<dbReference type="SUPFAM" id="SSF53474">
    <property type="entry name" value="alpha/beta-Hydrolases"/>
    <property type="match status" value="1"/>
</dbReference>
<dbReference type="Gene3D" id="3.40.50.1820">
    <property type="entry name" value="alpha/beta hydrolase"/>
    <property type="match status" value="1"/>
</dbReference>
<comment type="caution">
    <text evidence="2">The sequence shown here is derived from an EMBL/GenBank/DDBJ whole genome shotgun (WGS) entry which is preliminary data.</text>
</comment>
<name>A0A0F9DW75_9ZZZZ</name>
<protein>
    <recommendedName>
        <fullName evidence="1">AB hydrolase-1 domain-containing protein</fullName>
    </recommendedName>
</protein>
<gene>
    <name evidence="2" type="ORF">LCGC14_2440360</name>
</gene>
<dbReference type="InterPro" id="IPR050266">
    <property type="entry name" value="AB_hydrolase_sf"/>
</dbReference>
<dbReference type="PANTHER" id="PTHR43798">
    <property type="entry name" value="MONOACYLGLYCEROL LIPASE"/>
    <property type="match status" value="1"/>
</dbReference>
<evidence type="ECO:0000313" key="2">
    <source>
        <dbReference type="EMBL" id="KKL21946.1"/>
    </source>
</evidence>
<evidence type="ECO:0000259" key="1">
    <source>
        <dbReference type="Pfam" id="PF00561"/>
    </source>
</evidence>
<dbReference type="InterPro" id="IPR000073">
    <property type="entry name" value="AB_hydrolase_1"/>
</dbReference>
<dbReference type="InterPro" id="IPR029058">
    <property type="entry name" value="AB_hydrolase_fold"/>
</dbReference>
<sequence length="258" mass="29368">MAYVSSIDGIEIYYEVVGDGEVTLIPISGWGAQTSAEHWKYQLSFSSDYKLVLIDLPGHGKSGNTRETYTMQSYGQDVKSIVERLSLENLILIGHSMGGAAILEAAKLLSSRILGLIMVESLADNLYVRMETAEIKEFLNPFEENFERTFLNLLESMLSDKFNPQDVNQLKNSIPHLDKRSLISALTELCKWDMNDVLPEITRPIKCICAGRRFPPEMRDVYNRVFDAVYIEEVGHLLIYEDPSRFNKVFSELIEDIK</sequence>
<accession>A0A0F9DW75</accession>
<dbReference type="GO" id="GO:0016020">
    <property type="term" value="C:membrane"/>
    <property type="evidence" value="ECO:0007669"/>
    <property type="project" value="TreeGrafter"/>
</dbReference>
<dbReference type="PRINTS" id="PR00111">
    <property type="entry name" value="ABHYDROLASE"/>
</dbReference>
<organism evidence="2">
    <name type="scientific">marine sediment metagenome</name>
    <dbReference type="NCBI Taxonomy" id="412755"/>
    <lineage>
        <taxon>unclassified sequences</taxon>
        <taxon>metagenomes</taxon>
        <taxon>ecological metagenomes</taxon>
    </lineage>
</organism>
<dbReference type="PANTHER" id="PTHR43798:SF33">
    <property type="entry name" value="HYDROLASE, PUTATIVE (AFU_ORTHOLOGUE AFUA_2G14860)-RELATED"/>
    <property type="match status" value="1"/>
</dbReference>
<dbReference type="Pfam" id="PF00561">
    <property type="entry name" value="Abhydrolase_1"/>
    <property type="match status" value="1"/>
</dbReference>